<evidence type="ECO:0000259" key="11">
    <source>
        <dbReference type="PROSITE" id="PS50157"/>
    </source>
</evidence>
<reference evidence="12" key="1">
    <citation type="submission" date="2022-01" db="EMBL/GenBank/DDBJ databases">
        <authorList>
            <person name="King R."/>
        </authorList>
    </citation>
    <scope>NUCLEOTIDE SEQUENCE</scope>
</reference>
<dbReference type="Pfam" id="PF00096">
    <property type="entry name" value="zf-C2H2"/>
    <property type="match status" value="10"/>
</dbReference>
<dbReference type="GO" id="GO:0005654">
    <property type="term" value="C:nucleoplasm"/>
    <property type="evidence" value="ECO:0007669"/>
    <property type="project" value="TreeGrafter"/>
</dbReference>
<feature type="domain" description="C2H2-type" evidence="11">
    <location>
        <begin position="288"/>
        <end position="315"/>
    </location>
</feature>
<evidence type="ECO:0000313" key="13">
    <source>
        <dbReference type="Proteomes" id="UP001153636"/>
    </source>
</evidence>
<dbReference type="InterPro" id="IPR036236">
    <property type="entry name" value="Znf_C2H2_sf"/>
</dbReference>
<keyword evidence="13" id="KW-1185">Reference proteome</keyword>
<evidence type="ECO:0000256" key="4">
    <source>
        <dbReference type="ARBA" id="ARBA00022771"/>
    </source>
</evidence>
<dbReference type="InterPro" id="IPR012934">
    <property type="entry name" value="Znf_AD"/>
</dbReference>
<feature type="domain" description="C2H2-type" evidence="11">
    <location>
        <begin position="438"/>
        <end position="461"/>
    </location>
</feature>
<keyword evidence="6" id="KW-0805">Transcription regulation</keyword>
<feature type="domain" description="C2H2-type" evidence="11">
    <location>
        <begin position="661"/>
        <end position="688"/>
    </location>
</feature>
<dbReference type="SMART" id="SM00868">
    <property type="entry name" value="zf-AD"/>
    <property type="match status" value="2"/>
</dbReference>
<keyword evidence="9" id="KW-0539">Nucleus</keyword>
<name>A0A9P0D498_9CUCU</name>
<evidence type="ECO:0000256" key="9">
    <source>
        <dbReference type="ARBA" id="ARBA00023242"/>
    </source>
</evidence>
<dbReference type="PROSITE" id="PS00028">
    <property type="entry name" value="ZINC_FINGER_C2H2_1"/>
    <property type="match status" value="17"/>
</dbReference>
<keyword evidence="7" id="KW-0238">DNA-binding</keyword>
<feature type="domain" description="C2H2-type" evidence="11">
    <location>
        <begin position="633"/>
        <end position="660"/>
    </location>
</feature>
<feature type="domain" description="C2H2-type" evidence="11">
    <location>
        <begin position="574"/>
        <end position="601"/>
    </location>
</feature>
<dbReference type="FunFam" id="3.30.160.60:FF:000110">
    <property type="entry name" value="Zinc finger protein-like"/>
    <property type="match status" value="2"/>
</dbReference>
<evidence type="ECO:0000313" key="12">
    <source>
        <dbReference type="EMBL" id="CAH1112006.1"/>
    </source>
</evidence>
<comment type="subcellular location">
    <subcellularLocation>
        <location evidence="1">Nucleus</location>
    </subcellularLocation>
</comment>
<dbReference type="AlphaFoldDB" id="A0A9P0D498"/>
<feature type="domain" description="C2H2-type" evidence="11">
    <location>
        <begin position="727"/>
        <end position="754"/>
    </location>
</feature>
<keyword evidence="2" id="KW-0479">Metal-binding</keyword>
<evidence type="ECO:0000256" key="5">
    <source>
        <dbReference type="ARBA" id="ARBA00022833"/>
    </source>
</evidence>
<feature type="domain" description="C2H2-type" evidence="11">
    <location>
        <begin position="257"/>
        <end position="285"/>
    </location>
</feature>
<dbReference type="FunFam" id="3.30.160.60:FF:000322">
    <property type="entry name" value="GDNF-inducible zinc finger protein 1"/>
    <property type="match status" value="2"/>
</dbReference>
<evidence type="ECO:0000256" key="7">
    <source>
        <dbReference type="ARBA" id="ARBA00023125"/>
    </source>
</evidence>
<dbReference type="GO" id="GO:0008270">
    <property type="term" value="F:zinc ion binding"/>
    <property type="evidence" value="ECO:0007669"/>
    <property type="project" value="UniProtKB-KW"/>
</dbReference>
<evidence type="ECO:0000256" key="6">
    <source>
        <dbReference type="ARBA" id="ARBA00023015"/>
    </source>
</evidence>
<feature type="domain" description="C2H2-type" evidence="11">
    <location>
        <begin position="546"/>
        <end position="573"/>
    </location>
</feature>
<evidence type="ECO:0000256" key="1">
    <source>
        <dbReference type="ARBA" id="ARBA00004123"/>
    </source>
</evidence>
<evidence type="ECO:0000256" key="2">
    <source>
        <dbReference type="ARBA" id="ARBA00022723"/>
    </source>
</evidence>
<dbReference type="PROSITE" id="PS50157">
    <property type="entry name" value="ZINC_FINGER_C2H2_2"/>
    <property type="match status" value="17"/>
</dbReference>
<feature type="domain" description="C2H2-type" evidence="11">
    <location>
        <begin position="382"/>
        <end position="405"/>
    </location>
</feature>
<dbReference type="Gene3D" id="3.30.160.60">
    <property type="entry name" value="Classic Zinc Finger"/>
    <property type="match status" value="17"/>
</dbReference>
<dbReference type="PANTHER" id="PTHR24399:SF23">
    <property type="entry name" value="C2H2-TYPE DOMAIN-CONTAINING PROTEIN"/>
    <property type="match status" value="1"/>
</dbReference>
<keyword evidence="3" id="KW-0677">Repeat</keyword>
<dbReference type="InterPro" id="IPR013087">
    <property type="entry name" value="Znf_C2H2_type"/>
</dbReference>
<dbReference type="PANTHER" id="PTHR24399">
    <property type="entry name" value="ZINC FINGER AND BTB DOMAIN-CONTAINING"/>
    <property type="match status" value="1"/>
</dbReference>
<keyword evidence="5" id="KW-0862">Zinc</keyword>
<evidence type="ECO:0000256" key="10">
    <source>
        <dbReference type="PROSITE-ProRule" id="PRU00042"/>
    </source>
</evidence>
<dbReference type="OrthoDB" id="6077919at2759"/>
<protein>
    <recommendedName>
        <fullName evidence="11">C2H2-type domain-containing protein</fullName>
    </recommendedName>
</protein>
<dbReference type="GO" id="GO:0001227">
    <property type="term" value="F:DNA-binding transcription repressor activity, RNA polymerase II-specific"/>
    <property type="evidence" value="ECO:0007669"/>
    <property type="project" value="TreeGrafter"/>
</dbReference>
<sequence>MSELKDFCCVCVKKYPHLENINESDENAIKYKEKLSLCTKEQIWSESYNICKNCIEKLDSAYSFIQACLQSGELRKEQLRILTEQKNTTQKEFICHKCNKKFKQKRSLTIHLKKCHNTIAAEIPKLENNIQQEFIKKEEDVFSENEENLNYFSDEEIEVKVEKRSSNSKISLTCEYCGKTFNRRQHYAAHIRSKHTFEKPYKCDLCDAKYATSHSLLVHKRNHNNEKPFICSYCGKSFVCSGDLYHHSKIHLNKREYKCNLCEKSFNTASILRTHKICMHSDPKNWKYICKFCDKRFPINSSLVTHQKRHIGVKKFTCHICDKKFFDKSEVSKHLKSHSSERFFKCNLCEGKEYKNNYGLKKHLKIIHDIGTITIVKPEKKFSCPVCPRVFAFNNKLQKHLCTHTAYSFIQACLQSGELRKEQLRILTEQKNTTQKEFICHKCNKKFKQKRSLTIHLKKCHNTIAAEIPKLENNIQQEFIKKEEDVFSENEENLNYFSDEEIEVKVEKRSSNSKISLTCEYCGKTFNRRQHYAAHIRSKHTFEKPYKCDLCDAKYATSHSLLVHKRNHNNEKPFICSYCGKSFVCSGDLYHHSKIHLNKREYKCNLCEKSFNTASILRTHKICMHSDPKNWKYICKFCDKRFPINSSLVTHQKRHIGVKKFTCHICDKKFFDKSEVSKHLKSHSSERFFKCNLCEGKEYKNNYGLKKHLKIIHDIGTITIVKPEKKFSCPVCPRVFAFNNKLQKHLCTHTGDKPFKCQFCKKGFVENYYRKLHLQKKHNVESAD</sequence>
<feature type="domain" description="C2H2-type" evidence="11">
    <location>
        <begin position="201"/>
        <end position="228"/>
    </location>
</feature>
<feature type="domain" description="C2H2-type" evidence="11">
    <location>
        <begin position="229"/>
        <end position="256"/>
    </location>
</feature>
<keyword evidence="4 10" id="KW-0863">Zinc-finger</keyword>
<proteinExistence type="predicted"/>
<evidence type="ECO:0000256" key="8">
    <source>
        <dbReference type="ARBA" id="ARBA00023163"/>
    </source>
</evidence>
<gene>
    <name evidence="12" type="ORF">PSYICH_LOCUS12854</name>
</gene>
<accession>A0A9P0D498</accession>
<keyword evidence="8" id="KW-0804">Transcription</keyword>
<dbReference type="Pfam" id="PF13912">
    <property type="entry name" value="zf-C2H2_6"/>
    <property type="match status" value="2"/>
</dbReference>
<dbReference type="EMBL" id="OV651818">
    <property type="protein sequence ID" value="CAH1112006.1"/>
    <property type="molecule type" value="Genomic_DNA"/>
</dbReference>
<evidence type="ECO:0000256" key="3">
    <source>
        <dbReference type="ARBA" id="ARBA00022737"/>
    </source>
</evidence>
<feature type="domain" description="C2H2-type" evidence="11">
    <location>
        <begin position="93"/>
        <end position="116"/>
    </location>
</feature>
<dbReference type="SUPFAM" id="SSF57667">
    <property type="entry name" value="beta-beta-alpha zinc fingers"/>
    <property type="match status" value="8"/>
</dbReference>
<dbReference type="Pfam" id="PF07776">
    <property type="entry name" value="zf-AD"/>
    <property type="match status" value="1"/>
</dbReference>
<feature type="domain" description="C2H2-type" evidence="11">
    <location>
        <begin position="755"/>
        <end position="783"/>
    </location>
</feature>
<organism evidence="12 13">
    <name type="scientific">Psylliodes chrysocephalus</name>
    <dbReference type="NCBI Taxonomy" id="3402493"/>
    <lineage>
        <taxon>Eukaryota</taxon>
        <taxon>Metazoa</taxon>
        <taxon>Ecdysozoa</taxon>
        <taxon>Arthropoda</taxon>
        <taxon>Hexapoda</taxon>
        <taxon>Insecta</taxon>
        <taxon>Pterygota</taxon>
        <taxon>Neoptera</taxon>
        <taxon>Endopterygota</taxon>
        <taxon>Coleoptera</taxon>
        <taxon>Polyphaga</taxon>
        <taxon>Cucujiformia</taxon>
        <taxon>Chrysomeloidea</taxon>
        <taxon>Chrysomelidae</taxon>
        <taxon>Galerucinae</taxon>
        <taxon>Alticini</taxon>
        <taxon>Psylliodes</taxon>
    </lineage>
</organism>
<feature type="domain" description="C2H2-type" evidence="11">
    <location>
        <begin position="172"/>
        <end position="200"/>
    </location>
</feature>
<feature type="domain" description="C2H2-type" evidence="11">
    <location>
        <begin position="517"/>
        <end position="545"/>
    </location>
</feature>
<dbReference type="Proteomes" id="UP001153636">
    <property type="component" value="Chromosome 6"/>
</dbReference>
<dbReference type="SMART" id="SM00355">
    <property type="entry name" value="ZnF_C2H2"/>
    <property type="match status" value="19"/>
</dbReference>
<feature type="domain" description="C2H2-type" evidence="11">
    <location>
        <begin position="316"/>
        <end position="343"/>
    </location>
</feature>
<dbReference type="GO" id="GO:0000978">
    <property type="term" value="F:RNA polymerase II cis-regulatory region sequence-specific DNA binding"/>
    <property type="evidence" value="ECO:0007669"/>
    <property type="project" value="TreeGrafter"/>
</dbReference>
<feature type="domain" description="C2H2-type" evidence="11">
    <location>
        <begin position="602"/>
        <end position="630"/>
    </location>
</feature>